<sequence length="432" mass="45368">MPKSLPPIPTATPPTPPPKFSAPPSPALSDVSSSSSSSWHSAASTLPSSPESASCLHPSYAGSKKEAAGGHLHPSPGLHPTYTGGLPASREVSAGSYVVVGKPAISKSCVRFADVCVVIPGKCKLKKSGTKGKSVLSSFLNAPTPIAKSLPVPTSPCLRRHPSLPNLGRARSNTTPSMPPLPSKTKSGTRTDSLQLVSASPTLPAIQRDLLKSVRKTLTRSGSSQKRPGGLVRSHSASSKSRTESEDEGTSSRMSPSSLPPKMSRSKPCTVSLRACCEACLRGMAEEEETFTDGARRLLAGPTTAEEEEEDGAAAARRRGRLMKRMSVDELEGAPLAEGLAKMHVAMDESEDSDEELFPLPSRKGIPPSLSRSKVPEVAVDSGVESGGCSSPEEDAFPLPKRRVAPSEDDDGLFPLPTSRKRIQNGMRVSSV</sequence>
<reference evidence="2 3" key="1">
    <citation type="journal article" date="2015" name="Fungal Genet. Biol.">
        <title>Evolution of novel wood decay mechanisms in Agaricales revealed by the genome sequences of Fistulina hepatica and Cylindrobasidium torrendii.</title>
        <authorList>
            <person name="Floudas D."/>
            <person name="Held B.W."/>
            <person name="Riley R."/>
            <person name="Nagy L.G."/>
            <person name="Koehler G."/>
            <person name="Ransdell A.S."/>
            <person name="Younus H."/>
            <person name="Chow J."/>
            <person name="Chiniquy J."/>
            <person name="Lipzen A."/>
            <person name="Tritt A."/>
            <person name="Sun H."/>
            <person name="Haridas S."/>
            <person name="LaButti K."/>
            <person name="Ohm R.A."/>
            <person name="Kues U."/>
            <person name="Blanchette R.A."/>
            <person name="Grigoriev I.V."/>
            <person name="Minto R.E."/>
            <person name="Hibbett D.S."/>
        </authorList>
    </citation>
    <scope>NUCLEOTIDE SEQUENCE [LARGE SCALE GENOMIC DNA]</scope>
    <source>
        <strain evidence="2 3">FP15055 ss-10</strain>
    </source>
</reference>
<feature type="region of interest" description="Disordered" evidence="1">
    <location>
        <begin position="347"/>
        <end position="432"/>
    </location>
</feature>
<dbReference type="Proteomes" id="UP000054007">
    <property type="component" value="Unassembled WGS sequence"/>
</dbReference>
<evidence type="ECO:0000256" key="1">
    <source>
        <dbReference type="SAM" id="MobiDB-lite"/>
    </source>
</evidence>
<feature type="compositionally biased region" description="Low complexity" evidence="1">
    <location>
        <begin position="27"/>
        <end position="49"/>
    </location>
</feature>
<evidence type="ECO:0000313" key="2">
    <source>
        <dbReference type="EMBL" id="KIY68553.1"/>
    </source>
</evidence>
<protein>
    <submittedName>
        <fullName evidence="2">Uncharacterized protein</fullName>
    </submittedName>
</protein>
<feature type="compositionally biased region" description="Acidic residues" evidence="1">
    <location>
        <begin position="348"/>
        <end position="357"/>
    </location>
</feature>
<evidence type="ECO:0000313" key="3">
    <source>
        <dbReference type="Proteomes" id="UP000054007"/>
    </source>
</evidence>
<feature type="compositionally biased region" description="Pro residues" evidence="1">
    <location>
        <begin position="1"/>
        <end position="26"/>
    </location>
</feature>
<gene>
    <name evidence="2" type="ORF">CYLTODRAFT_489675</name>
</gene>
<feature type="region of interest" description="Disordered" evidence="1">
    <location>
        <begin position="1"/>
        <end position="84"/>
    </location>
</feature>
<feature type="region of interest" description="Disordered" evidence="1">
    <location>
        <begin position="216"/>
        <end position="268"/>
    </location>
</feature>
<name>A0A0D7BDG8_9AGAR</name>
<dbReference type="EMBL" id="KN880500">
    <property type="protein sequence ID" value="KIY68553.1"/>
    <property type="molecule type" value="Genomic_DNA"/>
</dbReference>
<proteinExistence type="predicted"/>
<keyword evidence="3" id="KW-1185">Reference proteome</keyword>
<accession>A0A0D7BDG8</accession>
<organism evidence="2 3">
    <name type="scientific">Cylindrobasidium torrendii FP15055 ss-10</name>
    <dbReference type="NCBI Taxonomy" id="1314674"/>
    <lineage>
        <taxon>Eukaryota</taxon>
        <taxon>Fungi</taxon>
        <taxon>Dikarya</taxon>
        <taxon>Basidiomycota</taxon>
        <taxon>Agaricomycotina</taxon>
        <taxon>Agaricomycetes</taxon>
        <taxon>Agaricomycetidae</taxon>
        <taxon>Agaricales</taxon>
        <taxon>Marasmiineae</taxon>
        <taxon>Physalacriaceae</taxon>
        <taxon>Cylindrobasidium</taxon>
    </lineage>
</organism>
<feature type="region of interest" description="Disordered" evidence="1">
    <location>
        <begin position="151"/>
        <end position="191"/>
    </location>
</feature>
<dbReference type="AlphaFoldDB" id="A0A0D7BDG8"/>